<proteinExistence type="inferred from homology"/>
<dbReference type="InterPro" id="IPR004364">
    <property type="entry name" value="Aa-tRNA-synt_II"/>
</dbReference>
<dbReference type="PROSITE" id="PS50862">
    <property type="entry name" value="AA_TRNA_LIGASE_II"/>
    <property type="match status" value="1"/>
</dbReference>
<dbReference type="CDD" id="cd00776">
    <property type="entry name" value="AsxRS_core"/>
    <property type="match status" value="1"/>
</dbReference>
<keyword evidence="5" id="KW-0067">ATP-binding</keyword>
<evidence type="ECO:0000256" key="6">
    <source>
        <dbReference type="ARBA" id="ARBA00022917"/>
    </source>
</evidence>
<sequence>AAILRIRAEVVNASRDFLNNNGFTHVDAPIFTPAACEGTTTLFEVDYFGEKAYLSQSGQLYNEATAMALGNVYCFGPAFRAEKSKTRRHMTEFWQVEPEMAYADINDAMNVTEEMLRYIVNRVLENRNNDLEMLERDVSALKRCNKPFNRITYTEAVDIIKESGMDFKWGDDFGTPHEEVIARHFDVPTFVYKYPAAVKAFYMKRDSEDERLALGFDLLAPEGYGEIVGGGQREENYDTLVNRIEEFNLPLDAFKWYLDLRKYGSVPHAGFGLGIERTVRWICKLHHIRETAAFPRTLERIYP</sequence>
<evidence type="ECO:0000259" key="9">
    <source>
        <dbReference type="PROSITE" id="PS50862"/>
    </source>
</evidence>
<evidence type="ECO:0000256" key="5">
    <source>
        <dbReference type="ARBA" id="ARBA00022840"/>
    </source>
</evidence>
<evidence type="ECO:0000256" key="1">
    <source>
        <dbReference type="ARBA" id="ARBA00008226"/>
    </source>
</evidence>
<comment type="similarity">
    <text evidence="1">Belongs to the class-II aminoacyl-tRNA synthetase family.</text>
</comment>
<keyword evidence="3 10" id="KW-0436">Ligase</keyword>
<dbReference type="InterPro" id="IPR002312">
    <property type="entry name" value="Asp/Asn-tRNA-synth_IIb"/>
</dbReference>
<keyword evidence="4" id="KW-0547">Nucleotide-binding</keyword>
<dbReference type="PANTHER" id="PTHR22594:SF34">
    <property type="entry name" value="ASPARAGINE--TRNA LIGASE, MITOCHONDRIAL-RELATED"/>
    <property type="match status" value="1"/>
</dbReference>
<dbReference type="GO" id="GO:0005524">
    <property type="term" value="F:ATP binding"/>
    <property type="evidence" value="ECO:0007669"/>
    <property type="project" value="UniProtKB-KW"/>
</dbReference>
<evidence type="ECO:0000256" key="3">
    <source>
        <dbReference type="ARBA" id="ARBA00022598"/>
    </source>
</evidence>
<dbReference type="Gene3D" id="3.30.930.10">
    <property type="entry name" value="Bira Bifunctional Protein, Domain 2"/>
    <property type="match status" value="1"/>
</dbReference>
<dbReference type="NCBIfam" id="NF003037">
    <property type="entry name" value="PRK03932.1"/>
    <property type="match status" value="1"/>
</dbReference>
<accession>A0A660S7N1</accession>
<evidence type="ECO:0000256" key="7">
    <source>
        <dbReference type="ARBA" id="ARBA00023146"/>
    </source>
</evidence>
<evidence type="ECO:0000256" key="4">
    <source>
        <dbReference type="ARBA" id="ARBA00022741"/>
    </source>
</evidence>
<dbReference type="InterPro" id="IPR004522">
    <property type="entry name" value="Asn-tRNA-ligase"/>
</dbReference>
<keyword evidence="7" id="KW-0030">Aminoacyl-tRNA synthetase</keyword>
<evidence type="ECO:0000256" key="2">
    <source>
        <dbReference type="ARBA" id="ARBA00012816"/>
    </source>
</evidence>
<dbReference type="SUPFAM" id="SSF55681">
    <property type="entry name" value="Class II aaRS and biotin synthetases"/>
    <property type="match status" value="1"/>
</dbReference>
<dbReference type="PRINTS" id="PR01042">
    <property type="entry name" value="TRNASYNTHASP"/>
</dbReference>
<evidence type="ECO:0000313" key="10">
    <source>
        <dbReference type="EMBL" id="RKX65251.1"/>
    </source>
</evidence>
<dbReference type="Proteomes" id="UP000282321">
    <property type="component" value="Unassembled WGS sequence"/>
</dbReference>
<dbReference type="EC" id="6.1.1.22" evidence="2 8"/>
<name>A0A660S7N1_UNCT6</name>
<dbReference type="GO" id="GO:0004816">
    <property type="term" value="F:asparagine-tRNA ligase activity"/>
    <property type="evidence" value="ECO:0007669"/>
    <property type="project" value="UniProtKB-UniRule"/>
</dbReference>
<dbReference type="EMBL" id="QNBC01000101">
    <property type="protein sequence ID" value="RKX65251.1"/>
    <property type="molecule type" value="Genomic_DNA"/>
</dbReference>
<organism evidence="10 11">
    <name type="scientific">candidate division TA06 bacterium</name>
    <dbReference type="NCBI Taxonomy" id="2250710"/>
    <lineage>
        <taxon>Bacteria</taxon>
        <taxon>Bacteria division TA06</taxon>
    </lineage>
</organism>
<dbReference type="NCBIfam" id="TIGR00457">
    <property type="entry name" value="asnS"/>
    <property type="match status" value="1"/>
</dbReference>
<evidence type="ECO:0000313" key="11">
    <source>
        <dbReference type="Proteomes" id="UP000282321"/>
    </source>
</evidence>
<dbReference type="Pfam" id="PF00152">
    <property type="entry name" value="tRNA-synt_2"/>
    <property type="match status" value="1"/>
</dbReference>
<gene>
    <name evidence="10" type="ORF">DRP44_06730</name>
</gene>
<dbReference type="GO" id="GO:0006421">
    <property type="term" value="P:asparaginyl-tRNA aminoacylation"/>
    <property type="evidence" value="ECO:0007669"/>
    <property type="project" value="UniProtKB-UniRule"/>
</dbReference>
<dbReference type="InterPro" id="IPR045864">
    <property type="entry name" value="aa-tRNA-synth_II/BPL/LPL"/>
</dbReference>
<dbReference type="InterPro" id="IPR006195">
    <property type="entry name" value="aa-tRNA-synth_II"/>
</dbReference>
<reference evidence="10 11" key="1">
    <citation type="submission" date="2018-06" db="EMBL/GenBank/DDBJ databases">
        <title>Extensive metabolic versatility and redundancy in microbially diverse, dynamic hydrothermal sediments.</title>
        <authorList>
            <person name="Dombrowski N."/>
            <person name="Teske A."/>
            <person name="Baker B.J."/>
        </authorList>
    </citation>
    <scope>NUCLEOTIDE SEQUENCE [LARGE SCALE GENOMIC DNA]</scope>
    <source>
        <strain evidence="10">B35_G9</strain>
    </source>
</reference>
<comment type="caution">
    <text evidence="10">The sequence shown here is derived from an EMBL/GenBank/DDBJ whole genome shotgun (WGS) entry which is preliminary data.</text>
</comment>
<protein>
    <recommendedName>
        <fullName evidence="2 8">Asparagine--tRNA ligase</fullName>
        <ecNumber evidence="2 8">6.1.1.22</ecNumber>
    </recommendedName>
</protein>
<dbReference type="PANTHER" id="PTHR22594">
    <property type="entry name" value="ASPARTYL/LYSYL-TRNA SYNTHETASE"/>
    <property type="match status" value="1"/>
</dbReference>
<feature type="domain" description="Aminoacyl-transfer RNA synthetases class-II family profile" evidence="9">
    <location>
        <begin position="1"/>
        <end position="303"/>
    </location>
</feature>
<feature type="non-terminal residue" evidence="10">
    <location>
        <position position="1"/>
    </location>
</feature>
<dbReference type="AlphaFoldDB" id="A0A660S7N1"/>
<evidence type="ECO:0000256" key="8">
    <source>
        <dbReference type="NCBIfam" id="TIGR00457"/>
    </source>
</evidence>
<keyword evidence="6" id="KW-0648">Protein biosynthesis</keyword>